<sequence length="294" mass="35092">MVSKRKFASLYEQYLRTITGKDRNCFYPKEEFIYKEKFSPCRNKMFRGRSKYHHNCFNPQTSGRNDAFEAKDFRHACTMCPGDFSHTSCKYCLSDVEEAFPRAENENHRLNHDREMRRRCYNEQLNGCFERFDEELPSAFVPYCNYKKERYESGCEFCLKNGETSVICSSHQFRNPSGSITCPLLKEYFSASSYNLRDPEYRQKCNCYETYSTNDALFDMPTLRSRCWDRSPGRKPFCKCYMGNDEIFSDHYNDRGFDHFEKCRLERARAEPLVRRLSNGFLTRKEYFDLLNLS</sequence>
<name>A0AAN7QJH7_9COLE</name>
<evidence type="ECO:0000259" key="1">
    <source>
        <dbReference type="Pfam" id="PF05741"/>
    </source>
</evidence>
<protein>
    <recommendedName>
        <fullName evidence="1">Nanos-type domain-containing protein</fullName>
    </recommendedName>
</protein>
<dbReference type="InterPro" id="IPR038129">
    <property type="entry name" value="Nanos_sf"/>
</dbReference>
<gene>
    <name evidence="2" type="ORF">RN001_004347</name>
</gene>
<evidence type="ECO:0000313" key="3">
    <source>
        <dbReference type="Proteomes" id="UP001353858"/>
    </source>
</evidence>
<proteinExistence type="predicted"/>
<keyword evidence="3" id="KW-1185">Reference proteome</keyword>
<evidence type="ECO:0000313" key="2">
    <source>
        <dbReference type="EMBL" id="KAK4881028.1"/>
    </source>
</evidence>
<dbReference type="AlphaFoldDB" id="A0AAN7QJH7"/>
<dbReference type="Pfam" id="PF05741">
    <property type="entry name" value="zf-nanos"/>
    <property type="match status" value="1"/>
</dbReference>
<dbReference type="InterPro" id="IPR024161">
    <property type="entry name" value="Znf_nanos-typ"/>
</dbReference>
<feature type="domain" description="Nanos-type" evidence="1">
    <location>
        <begin position="155"/>
        <end position="188"/>
    </location>
</feature>
<organism evidence="2 3">
    <name type="scientific">Aquatica leii</name>
    <dbReference type="NCBI Taxonomy" id="1421715"/>
    <lineage>
        <taxon>Eukaryota</taxon>
        <taxon>Metazoa</taxon>
        <taxon>Ecdysozoa</taxon>
        <taxon>Arthropoda</taxon>
        <taxon>Hexapoda</taxon>
        <taxon>Insecta</taxon>
        <taxon>Pterygota</taxon>
        <taxon>Neoptera</taxon>
        <taxon>Endopterygota</taxon>
        <taxon>Coleoptera</taxon>
        <taxon>Polyphaga</taxon>
        <taxon>Elateriformia</taxon>
        <taxon>Elateroidea</taxon>
        <taxon>Lampyridae</taxon>
        <taxon>Luciolinae</taxon>
        <taxon>Aquatica</taxon>
    </lineage>
</organism>
<reference evidence="3" key="1">
    <citation type="submission" date="2023-01" db="EMBL/GenBank/DDBJ databases">
        <title>Key to firefly adult light organ development and bioluminescence: homeobox transcription factors regulate luciferase expression and transportation to peroxisome.</title>
        <authorList>
            <person name="Fu X."/>
        </authorList>
    </citation>
    <scope>NUCLEOTIDE SEQUENCE [LARGE SCALE GENOMIC DNA]</scope>
</reference>
<dbReference type="Gene3D" id="4.10.60.30">
    <property type="entry name" value="Nanos, RNA-binding domain"/>
    <property type="match status" value="1"/>
</dbReference>
<dbReference type="EMBL" id="JARPUR010000002">
    <property type="protein sequence ID" value="KAK4881028.1"/>
    <property type="molecule type" value="Genomic_DNA"/>
</dbReference>
<dbReference type="Proteomes" id="UP001353858">
    <property type="component" value="Unassembled WGS sequence"/>
</dbReference>
<comment type="caution">
    <text evidence="2">The sequence shown here is derived from an EMBL/GenBank/DDBJ whole genome shotgun (WGS) entry which is preliminary data.</text>
</comment>
<accession>A0AAN7QJH7</accession>